<evidence type="ECO:0000256" key="8">
    <source>
        <dbReference type="ARBA" id="ARBA00023310"/>
    </source>
</evidence>
<keyword evidence="5 9" id="KW-0406">Ion transport</keyword>
<comment type="subcellular location">
    <subcellularLocation>
        <location evidence="2">Endomembrane system</location>
        <topology evidence="2">Peripheral membrane protein</topology>
    </subcellularLocation>
</comment>
<evidence type="ECO:0000256" key="3">
    <source>
        <dbReference type="ARBA" id="ARBA00005712"/>
    </source>
</evidence>
<evidence type="ECO:0000313" key="12">
    <source>
        <dbReference type="Proteomes" id="UP000324575"/>
    </source>
</evidence>
<keyword evidence="6" id="KW-0472">Membrane</keyword>
<feature type="domain" description="ATP synthase F1 complex delta/epsilon subunit N-terminal" evidence="10">
    <location>
        <begin position="1"/>
        <end position="76"/>
    </location>
</feature>
<evidence type="ECO:0000256" key="9">
    <source>
        <dbReference type="RuleBase" id="RU003656"/>
    </source>
</evidence>
<accession>A0A5M8P1F8</accession>
<gene>
    <name evidence="11" type="ORF">EZS26_001761</name>
</gene>
<evidence type="ECO:0000256" key="1">
    <source>
        <dbReference type="ARBA" id="ARBA00003543"/>
    </source>
</evidence>
<dbReference type="InterPro" id="IPR036771">
    <property type="entry name" value="ATPsynth_dsu/esu_N"/>
</dbReference>
<dbReference type="GO" id="GO:0046933">
    <property type="term" value="F:proton-transporting ATP synthase activity, rotational mechanism"/>
    <property type="evidence" value="ECO:0007669"/>
    <property type="project" value="InterPro"/>
</dbReference>
<dbReference type="GO" id="GO:0012505">
    <property type="term" value="C:endomembrane system"/>
    <property type="evidence" value="ECO:0007669"/>
    <property type="project" value="UniProtKB-SubCell"/>
</dbReference>
<evidence type="ECO:0000256" key="4">
    <source>
        <dbReference type="ARBA" id="ARBA00022448"/>
    </source>
</evidence>
<dbReference type="Pfam" id="PF02823">
    <property type="entry name" value="ATP-synt_DE_N"/>
    <property type="match status" value="1"/>
</dbReference>
<comment type="caution">
    <text evidence="11">The sequence shown here is derived from an EMBL/GenBank/DDBJ whole genome shotgun (WGS) entry which is preliminary data.</text>
</comment>
<dbReference type="EMBL" id="SNRX01000010">
    <property type="protein sequence ID" value="KAA6302160.1"/>
    <property type="molecule type" value="Genomic_DNA"/>
</dbReference>
<dbReference type="InterPro" id="IPR020546">
    <property type="entry name" value="ATP_synth_F1_dsu/esu_N"/>
</dbReference>
<evidence type="ECO:0000313" key="11">
    <source>
        <dbReference type="EMBL" id="KAA6302160.1"/>
    </source>
</evidence>
<dbReference type="CDD" id="cd12152">
    <property type="entry name" value="F1-ATPase_delta"/>
    <property type="match status" value="1"/>
</dbReference>
<reference evidence="11 12" key="1">
    <citation type="submission" date="2019-03" db="EMBL/GenBank/DDBJ databases">
        <title>Single cell metagenomics reveals metabolic interactions within the superorganism composed of flagellate Streblomastix strix and complex community of Bacteroidetes bacteria on its surface.</title>
        <authorList>
            <person name="Treitli S.C."/>
            <person name="Kolisko M."/>
            <person name="Husnik F."/>
            <person name="Keeling P."/>
            <person name="Hampl V."/>
        </authorList>
    </citation>
    <scope>NUCLEOTIDE SEQUENCE [LARGE SCALE GENOMIC DNA]</scope>
    <source>
        <strain evidence="11">St1</strain>
    </source>
</reference>
<organism evidence="11 12">
    <name type="scientific">Candidatus Ordinivivax streblomastigis</name>
    <dbReference type="NCBI Taxonomy" id="2540710"/>
    <lineage>
        <taxon>Bacteria</taxon>
        <taxon>Pseudomonadati</taxon>
        <taxon>Bacteroidota</taxon>
        <taxon>Bacteroidia</taxon>
        <taxon>Bacteroidales</taxon>
        <taxon>Candidatus Ordinivivax</taxon>
    </lineage>
</organism>
<dbReference type="InterPro" id="IPR001469">
    <property type="entry name" value="ATP_synth_F1_dsu/esu"/>
</dbReference>
<keyword evidence="8 9" id="KW-0066">ATP synthesis</keyword>
<dbReference type="GO" id="GO:0045259">
    <property type="term" value="C:proton-transporting ATP synthase complex"/>
    <property type="evidence" value="ECO:0007669"/>
    <property type="project" value="UniProtKB-KW"/>
</dbReference>
<evidence type="ECO:0000256" key="7">
    <source>
        <dbReference type="ARBA" id="ARBA00023196"/>
    </source>
</evidence>
<proteinExistence type="inferred from homology"/>
<dbReference type="Gene3D" id="2.60.15.10">
    <property type="entry name" value="F0F1 ATP synthase delta/epsilon subunit, N-terminal"/>
    <property type="match status" value="1"/>
</dbReference>
<dbReference type="PANTHER" id="PTHR13822">
    <property type="entry name" value="ATP SYNTHASE DELTA/EPSILON CHAIN"/>
    <property type="match status" value="1"/>
</dbReference>
<keyword evidence="4 9" id="KW-0813">Transport</keyword>
<evidence type="ECO:0000259" key="10">
    <source>
        <dbReference type="Pfam" id="PF02823"/>
    </source>
</evidence>
<dbReference type="AlphaFoldDB" id="A0A5M8P1F8"/>
<comment type="subunit">
    <text evidence="9">F-type ATPases have 2 components, CF(1) - the catalytic core - and CF(0) - the membrane proton channel. CF(1) has five subunits: alpha(3), beta(3), gamma(1), delta(1), epsilon(1). CF(0) has three main subunits: a, b and c.</text>
</comment>
<dbReference type="NCBIfam" id="TIGR01216">
    <property type="entry name" value="ATP_synt_epsi"/>
    <property type="match status" value="1"/>
</dbReference>
<sequence>MKLDIISPEKTVYKGEAEFIALPGVQGAFTILERHAPIISALSKGNVVYRQGEKEVSLVIDSGFVEAKNNIVTVCIE</sequence>
<name>A0A5M8P1F8_9BACT</name>
<comment type="similarity">
    <text evidence="3 9">Belongs to the ATPase epsilon chain family.</text>
</comment>
<dbReference type="Proteomes" id="UP000324575">
    <property type="component" value="Unassembled WGS sequence"/>
</dbReference>
<comment type="function">
    <text evidence="1">Produces ATP from ADP in the presence of a proton gradient across the membrane.</text>
</comment>
<dbReference type="PANTHER" id="PTHR13822:SF10">
    <property type="entry name" value="ATP SYNTHASE EPSILON CHAIN, CHLOROPLASTIC"/>
    <property type="match status" value="1"/>
</dbReference>
<dbReference type="SUPFAM" id="SSF51344">
    <property type="entry name" value="Epsilon subunit of F1F0-ATP synthase N-terminal domain"/>
    <property type="match status" value="1"/>
</dbReference>
<evidence type="ECO:0000256" key="6">
    <source>
        <dbReference type="ARBA" id="ARBA00023136"/>
    </source>
</evidence>
<evidence type="ECO:0000256" key="5">
    <source>
        <dbReference type="ARBA" id="ARBA00023065"/>
    </source>
</evidence>
<keyword evidence="7 9" id="KW-0139">CF(1)</keyword>
<protein>
    <submittedName>
        <fullName evidence="11">ATP synthase epsilon chain</fullName>
    </submittedName>
</protein>
<evidence type="ECO:0000256" key="2">
    <source>
        <dbReference type="ARBA" id="ARBA00004184"/>
    </source>
</evidence>